<evidence type="ECO:0000313" key="2">
    <source>
        <dbReference type="EMBL" id="MBA8931368.1"/>
    </source>
</evidence>
<dbReference type="EMBL" id="JACJID010000009">
    <property type="protein sequence ID" value="MBA8931368.1"/>
    <property type="molecule type" value="Genomic_DNA"/>
</dbReference>
<keyword evidence="1" id="KW-0472">Membrane</keyword>
<evidence type="ECO:0000256" key="1">
    <source>
        <dbReference type="SAM" id="Phobius"/>
    </source>
</evidence>
<accession>A0ABR6BWU3</accession>
<organism evidence="2 3">
    <name type="scientific">Kutzneria viridogrisea</name>
    <dbReference type="NCBI Taxonomy" id="47990"/>
    <lineage>
        <taxon>Bacteria</taxon>
        <taxon>Bacillati</taxon>
        <taxon>Actinomycetota</taxon>
        <taxon>Actinomycetes</taxon>
        <taxon>Pseudonocardiales</taxon>
        <taxon>Pseudonocardiaceae</taxon>
        <taxon>Kutzneria</taxon>
    </lineage>
</organism>
<dbReference type="Proteomes" id="UP000517916">
    <property type="component" value="Unassembled WGS sequence"/>
</dbReference>
<evidence type="ECO:0000313" key="3">
    <source>
        <dbReference type="Proteomes" id="UP000517916"/>
    </source>
</evidence>
<name>A0ABR6BWU3_9PSEU</name>
<keyword evidence="1" id="KW-0812">Transmembrane</keyword>
<protein>
    <submittedName>
        <fullName evidence="2">Uncharacterized protein YgiM (DUF1202 family)</fullName>
    </submittedName>
</protein>
<keyword evidence="3" id="KW-1185">Reference proteome</keyword>
<reference evidence="2 3" key="1">
    <citation type="submission" date="2020-08" db="EMBL/GenBank/DDBJ databases">
        <title>Genomic Encyclopedia of Archaeal and Bacterial Type Strains, Phase II (KMG-II): from individual species to whole genera.</title>
        <authorList>
            <person name="Goeker M."/>
        </authorList>
    </citation>
    <scope>NUCLEOTIDE SEQUENCE [LARGE SCALE GENOMIC DNA]</scope>
    <source>
        <strain evidence="2 3">DSM 43850</strain>
    </source>
</reference>
<feature type="transmembrane region" description="Helical" evidence="1">
    <location>
        <begin position="6"/>
        <end position="24"/>
    </location>
</feature>
<sequence length="102" mass="10566">MFGIPVGKLVVVGGVGAVAVLYLISGNKGAGAAPGGPQCQYQVTADALNVRSGPGTGNRIVDSYRHGAEITADRLAQNGWRRVDDTHWVSNDYLTPAPGKSC</sequence>
<comment type="caution">
    <text evidence="2">The sequence shown here is derived from an EMBL/GenBank/DDBJ whole genome shotgun (WGS) entry which is preliminary data.</text>
</comment>
<gene>
    <name evidence="2" type="ORF">BC739_008620</name>
</gene>
<keyword evidence="1" id="KW-1133">Transmembrane helix</keyword>
<dbReference type="Gene3D" id="2.30.30.40">
    <property type="entry name" value="SH3 Domains"/>
    <property type="match status" value="1"/>
</dbReference>
<proteinExistence type="predicted"/>